<dbReference type="EC" id="1.1.1.25" evidence="9"/>
<feature type="binding site" evidence="9">
    <location>
        <begin position="24"/>
        <end position="26"/>
    </location>
    <ligand>
        <name>shikimate</name>
        <dbReference type="ChEBI" id="CHEBI:36208"/>
    </ligand>
</feature>
<evidence type="ECO:0000259" key="10">
    <source>
        <dbReference type="Pfam" id="PF08501"/>
    </source>
</evidence>
<dbReference type="SUPFAM" id="SSF53223">
    <property type="entry name" value="Aminoacid dehydrogenase-like, N-terminal domain"/>
    <property type="match status" value="1"/>
</dbReference>
<protein>
    <recommendedName>
        <fullName evidence="9">Shikimate dehydrogenase (NADP(+))</fullName>
        <shortName evidence="9">SDH</shortName>
        <ecNumber evidence="9">1.1.1.25</ecNumber>
    </recommendedName>
</protein>
<dbReference type="Proteomes" id="UP000182149">
    <property type="component" value="Unassembled WGS sequence"/>
</dbReference>
<feature type="domain" description="SDH C-terminal" evidence="11">
    <location>
        <begin position="259"/>
        <end position="285"/>
    </location>
</feature>
<feature type="binding site" evidence="9">
    <location>
        <position position="238"/>
    </location>
    <ligand>
        <name>shikimate</name>
        <dbReference type="ChEBI" id="CHEBI:36208"/>
    </ligand>
</feature>
<dbReference type="Gene3D" id="3.40.50.720">
    <property type="entry name" value="NAD(P)-binding Rossmann-like Domain"/>
    <property type="match status" value="1"/>
</dbReference>
<dbReference type="InterPro" id="IPR011342">
    <property type="entry name" value="Shikimate_DH"/>
</dbReference>
<evidence type="ECO:0000313" key="12">
    <source>
        <dbReference type="EMBL" id="OJG12350.1"/>
    </source>
</evidence>
<evidence type="ECO:0000256" key="2">
    <source>
        <dbReference type="ARBA" id="ARBA00022605"/>
    </source>
</evidence>
<dbReference type="InterPro" id="IPR022893">
    <property type="entry name" value="Shikimate_DH_fam"/>
</dbReference>
<dbReference type="EMBL" id="JXKD01000001">
    <property type="protein sequence ID" value="OJG12350.1"/>
    <property type="molecule type" value="Genomic_DNA"/>
</dbReference>
<dbReference type="GO" id="GO:0019632">
    <property type="term" value="P:shikimate metabolic process"/>
    <property type="evidence" value="ECO:0007669"/>
    <property type="project" value="InterPro"/>
</dbReference>
<evidence type="ECO:0000313" key="13">
    <source>
        <dbReference type="Proteomes" id="UP000182149"/>
    </source>
</evidence>
<keyword evidence="2 9" id="KW-0028">Amino-acid biosynthesis</keyword>
<dbReference type="GO" id="GO:0030266">
    <property type="term" value="F:quinate 3-dehydrogenase (NAD+) activity"/>
    <property type="evidence" value="ECO:0007669"/>
    <property type="project" value="UniProtKB-EC"/>
</dbReference>
<feature type="binding site" evidence="9">
    <location>
        <begin position="135"/>
        <end position="139"/>
    </location>
    <ligand>
        <name>NADP(+)</name>
        <dbReference type="ChEBI" id="CHEBI:58349"/>
    </ligand>
</feature>
<dbReference type="GO" id="GO:0004764">
    <property type="term" value="F:shikimate 3-dehydrogenase (NADP+) activity"/>
    <property type="evidence" value="ECO:0007669"/>
    <property type="project" value="UniProtKB-UniRule"/>
</dbReference>
<dbReference type="GO" id="GO:0009073">
    <property type="term" value="P:aromatic amino acid family biosynthetic process"/>
    <property type="evidence" value="ECO:0007669"/>
    <property type="project" value="UniProtKB-KW"/>
</dbReference>
<proteinExistence type="inferred from homology"/>
<dbReference type="CDD" id="cd01065">
    <property type="entry name" value="NAD_bind_Shikimate_DH"/>
    <property type="match status" value="1"/>
</dbReference>
<comment type="pathway">
    <text evidence="8">Aromatic compound metabolism; 3,4-dihydroxybenzoate biosynthesis; 3-dehydroquinate from D-quinate (NAD(+) route).</text>
</comment>
<dbReference type="STRING" id="328396.RU93_GL000280"/>
<dbReference type="GO" id="GO:0008652">
    <property type="term" value="P:amino acid biosynthetic process"/>
    <property type="evidence" value="ECO:0007669"/>
    <property type="project" value="UniProtKB-KW"/>
</dbReference>
<comment type="pathway">
    <text evidence="1 9">Metabolic intermediate biosynthesis; chorismate biosynthesis; chorismate from D-erythrose 4-phosphate and phosphoenolpyruvate: step 4/7.</text>
</comment>
<comment type="catalytic activity">
    <reaction evidence="9">
        <text>shikimate + NADP(+) = 3-dehydroshikimate + NADPH + H(+)</text>
        <dbReference type="Rhea" id="RHEA:17737"/>
        <dbReference type="ChEBI" id="CHEBI:15378"/>
        <dbReference type="ChEBI" id="CHEBI:16630"/>
        <dbReference type="ChEBI" id="CHEBI:36208"/>
        <dbReference type="ChEBI" id="CHEBI:57783"/>
        <dbReference type="ChEBI" id="CHEBI:58349"/>
        <dbReference type="EC" id="1.1.1.25"/>
    </reaction>
</comment>
<sequence length="289" mass="31616">METSFEISGNTRLAGFFGHPAKHSISPKMHNLAFAMCQIDARYLAFDVLPEHLETSVQAIRSLHLLGVNISMPHKQHVISYLDGLSESAQLIGAVNTIVNDEGRLIGHNTDGIGFMRSLSEIKVDVLGKEITVLGAGGASTAIICQAALDGVKKINVISRLGNNFEKMTAKAQNMRQNLPCEIVMIEASQQRLIKDACQSSCLLVNATNVGMGDLEHEIPFIDPQWLRKELAVYDIIYHPAQTPLLKKAKETGAVTANGLGMLFHQGAAAFELWTKQEMPAQIMNDIQK</sequence>
<dbReference type="GO" id="GO:0052734">
    <property type="term" value="F:shikimate 3-dehydrogenase (NAD+) activity"/>
    <property type="evidence" value="ECO:0007669"/>
    <property type="project" value="RHEA"/>
</dbReference>
<dbReference type="GO" id="GO:0009423">
    <property type="term" value="P:chorismate biosynthetic process"/>
    <property type="evidence" value="ECO:0007669"/>
    <property type="project" value="UniProtKB-UniRule"/>
</dbReference>
<evidence type="ECO:0000256" key="5">
    <source>
        <dbReference type="ARBA" id="ARBA00023141"/>
    </source>
</evidence>
<feature type="binding site" evidence="9">
    <location>
        <position position="87"/>
    </location>
    <ligand>
        <name>NADP(+)</name>
        <dbReference type="ChEBI" id="CHEBI:58349"/>
    </ligand>
</feature>
<evidence type="ECO:0000256" key="9">
    <source>
        <dbReference type="HAMAP-Rule" id="MF_00222"/>
    </source>
</evidence>
<dbReference type="UniPathway" id="UPA00053">
    <property type="reaction ID" value="UER00087"/>
</dbReference>
<dbReference type="GO" id="GO:0050661">
    <property type="term" value="F:NADP binding"/>
    <property type="evidence" value="ECO:0007669"/>
    <property type="project" value="InterPro"/>
</dbReference>
<dbReference type="Pfam" id="PF08501">
    <property type="entry name" value="Shikimate_dh_N"/>
    <property type="match status" value="1"/>
</dbReference>
<evidence type="ECO:0000256" key="3">
    <source>
        <dbReference type="ARBA" id="ARBA00022857"/>
    </source>
</evidence>
<dbReference type="PANTHER" id="PTHR21089">
    <property type="entry name" value="SHIKIMATE DEHYDROGENASE"/>
    <property type="match status" value="1"/>
</dbReference>
<dbReference type="RefSeq" id="WP_071873828.1">
    <property type="nucleotide sequence ID" value="NZ_JBHSHF010000002.1"/>
</dbReference>
<dbReference type="InterPro" id="IPR046346">
    <property type="entry name" value="Aminoacid_DH-like_N_sf"/>
</dbReference>
<feature type="binding site" evidence="9">
    <location>
        <position position="111"/>
    </location>
    <ligand>
        <name>shikimate</name>
        <dbReference type="ChEBI" id="CHEBI:36208"/>
    </ligand>
</feature>
<dbReference type="HAMAP" id="MF_00222">
    <property type="entry name" value="Shikimate_DH_AroE"/>
    <property type="match status" value="1"/>
</dbReference>
<keyword evidence="3 9" id="KW-0521">NADP</keyword>
<dbReference type="InterPro" id="IPR036291">
    <property type="entry name" value="NAD(P)-bd_dom_sf"/>
</dbReference>
<evidence type="ECO:0000256" key="8">
    <source>
        <dbReference type="ARBA" id="ARBA00060613"/>
    </source>
</evidence>
<comment type="subunit">
    <text evidence="9">Homodimer.</text>
</comment>
<evidence type="ECO:0000256" key="1">
    <source>
        <dbReference type="ARBA" id="ARBA00004871"/>
    </source>
</evidence>
<feature type="domain" description="Shikimate dehydrogenase substrate binding N-terminal" evidence="10">
    <location>
        <begin position="17"/>
        <end position="98"/>
    </location>
</feature>
<dbReference type="PANTHER" id="PTHR21089:SF1">
    <property type="entry name" value="BIFUNCTIONAL 3-DEHYDROQUINATE DEHYDRATASE_SHIKIMATE DEHYDROGENASE, CHLOROPLASTIC"/>
    <property type="match status" value="1"/>
</dbReference>
<comment type="catalytic activity">
    <reaction evidence="7">
        <text>shikimate + NAD(+) = 3-dehydroshikimate + NADH + H(+)</text>
        <dbReference type="Rhea" id="RHEA:17741"/>
        <dbReference type="ChEBI" id="CHEBI:15378"/>
        <dbReference type="ChEBI" id="CHEBI:16630"/>
        <dbReference type="ChEBI" id="CHEBI:36208"/>
        <dbReference type="ChEBI" id="CHEBI:57540"/>
        <dbReference type="ChEBI" id="CHEBI:57945"/>
    </reaction>
</comment>
<dbReference type="InterPro" id="IPR013708">
    <property type="entry name" value="Shikimate_DH-bd_N"/>
</dbReference>
<dbReference type="NCBIfam" id="TIGR00507">
    <property type="entry name" value="aroE"/>
    <property type="match status" value="1"/>
</dbReference>
<feature type="binding site" evidence="9">
    <location>
        <position position="236"/>
    </location>
    <ligand>
        <name>NADP(+)</name>
        <dbReference type="ChEBI" id="CHEBI:58349"/>
    </ligand>
</feature>
<reference evidence="12 13" key="1">
    <citation type="submission" date="2014-12" db="EMBL/GenBank/DDBJ databases">
        <title>Draft genome sequences of 29 type strains of Enterococci.</title>
        <authorList>
            <person name="Zhong Z."/>
            <person name="Sun Z."/>
            <person name="Liu W."/>
            <person name="Zhang W."/>
            <person name="Zhang H."/>
        </authorList>
    </citation>
    <scope>NUCLEOTIDE SEQUENCE [LARGE SCALE GENOMIC DNA]</scope>
    <source>
        <strain evidence="12 13">DSM 17690</strain>
    </source>
</reference>
<feature type="active site" description="Proton acceptor" evidence="9">
    <location>
        <position position="75"/>
    </location>
</feature>
<evidence type="ECO:0000259" key="11">
    <source>
        <dbReference type="Pfam" id="PF18317"/>
    </source>
</evidence>
<gene>
    <name evidence="9" type="primary">aroE</name>
    <name evidence="12" type="ORF">RU93_GL000280</name>
</gene>
<dbReference type="Pfam" id="PF18317">
    <property type="entry name" value="SDH_C"/>
    <property type="match status" value="1"/>
</dbReference>
<dbReference type="SUPFAM" id="SSF51735">
    <property type="entry name" value="NAD(P)-binding Rossmann-fold domains"/>
    <property type="match status" value="1"/>
</dbReference>
<feature type="binding site" evidence="9">
    <location>
        <position position="96"/>
    </location>
    <ligand>
        <name>shikimate</name>
        <dbReference type="ChEBI" id="CHEBI:36208"/>
    </ligand>
</feature>
<dbReference type="Gene3D" id="3.40.50.10860">
    <property type="entry name" value="Leucine Dehydrogenase, chain A, domain 1"/>
    <property type="match status" value="1"/>
</dbReference>
<dbReference type="OrthoDB" id="9792692at2"/>
<evidence type="ECO:0000256" key="4">
    <source>
        <dbReference type="ARBA" id="ARBA00023002"/>
    </source>
</evidence>
<feature type="binding site" evidence="9">
    <location>
        <position position="266"/>
    </location>
    <ligand>
        <name>shikimate</name>
        <dbReference type="ChEBI" id="CHEBI:36208"/>
    </ligand>
</feature>
<comment type="caution">
    <text evidence="12">The sequence shown here is derived from an EMBL/GenBank/DDBJ whole genome shotgun (WGS) entry which is preliminary data.</text>
</comment>
<keyword evidence="13" id="KW-1185">Reference proteome</keyword>
<dbReference type="InterPro" id="IPR041121">
    <property type="entry name" value="SDH_C"/>
</dbReference>
<keyword evidence="5 9" id="KW-0057">Aromatic amino acid biosynthesis</keyword>
<comment type="caution">
    <text evidence="9">Lacks conserved residue(s) required for the propagation of feature annotation.</text>
</comment>
<dbReference type="AlphaFoldDB" id="A0A1L8QXY3"/>
<keyword evidence="4 9" id="KW-0560">Oxidoreductase</keyword>
<comment type="function">
    <text evidence="9">Involved in the biosynthesis of the chorismate, which leads to the biosynthesis of aromatic amino acids. Catalyzes the reversible NADPH linked reduction of 3-dehydroshikimate (DHSA) to yield shikimate (SA).</text>
</comment>
<feature type="binding site" evidence="9">
    <location>
        <position position="259"/>
    </location>
    <ligand>
        <name>NADP(+)</name>
        <dbReference type="ChEBI" id="CHEBI:58349"/>
    </ligand>
</feature>
<evidence type="ECO:0000256" key="6">
    <source>
        <dbReference type="ARBA" id="ARBA00051639"/>
    </source>
</evidence>
<comment type="catalytic activity">
    <reaction evidence="6">
        <text>L-quinate + NAD(+) = 3-dehydroquinate + NADH + H(+)</text>
        <dbReference type="Rhea" id="RHEA:22364"/>
        <dbReference type="ChEBI" id="CHEBI:15378"/>
        <dbReference type="ChEBI" id="CHEBI:29751"/>
        <dbReference type="ChEBI" id="CHEBI:32364"/>
        <dbReference type="ChEBI" id="CHEBI:57540"/>
        <dbReference type="ChEBI" id="CHEBI:57945"/>
        <dbReference type="EC" id="1.1.1.24"/>
    </reaction>
</comment>
<comment type="similarity">
    <text evidence="9">Belongs to the shikimate dehydrogenase family.</text>
</comment>
<name>A0A1L8QXY3_9ENTE</name>
<feature type="binding site" evidence="9">
    <location>
        <position position="71"/>
    </location>
    <ligand>
        <name>shikimate</name>
        <dbReference type="ChEBI" id="CHEBI:36208"/>
    </ligand>
</feature>
<accession>A0A1L8QXY3</accession>
<evidence type="ECO:0000256" key="7">
    <source>
        <dbReference type="ARBA" id="ARBA00052329"/>
    </source>
</evidence>
<dbReference type="FunFam" id="3.40.50.720:FF:000086">
    <property type="entry name" value="Quinate/shikimate dehydrogenase"/>
    <property type="match status" value="1"/>
</dbReference>
<organism evidence="12 13">
    <name type="scientific">Enterococcus aquimarinus</name>
    <dbReference type="NCBI Taxonomy" id="328396"/>
    <lineage>
        <taxon>Bacteria</taxon>
        <taxon>Bacillati</taxon>
        <taxon>Bacillota</taxon>
        <taxon>Bacilli</taxon>
        <taxon>Lactobacillales</taxon>
        <taxon>Enterococcaceae</taxon>
        <taxon>Enterococcus</taxon>
    </lineage>
</organism>